<dbReference type="Pfam" id="PF00933">
    <property type="entry name" value="Glyco_hydro_3"/>
    <property type="match status" value="1"/>
</dbReference>
<accession>A0ABU0CYV0</accession>
<dbReference type="InterPro" id="IPR017853">
    <property type="entry name" value="GH"/>
</dbReference>
<feature type="domain" description="Glycoside hydrolase family 3 N-terminal" evidence="7">
    <location>
        <begin position="106"/>
        <end position="375"/>
    </location>
</feature>
<sequence length="748" mass="83208">MSIKYVKNEGGPTLGYSSESGVEIIEADGKLFKDLNKDGILDKYEDWRLSPEERAKDLASKMSIKQIAGLMLYSSHQAIPASKGFFSGTFSGKPLNESDAEPYDLSDQQKDFLIHDHLRHILITTVETPEIAAKWNNNAQALVEGIGLGIPINTSSDPRHASIASAEFNAGAGGAISMWPETLGLAATFDPELVKKFGEIASKEYRALGITTALSPQIDLATDPRWMRFNGTFGEDSKLTTDLARAYVDGFQTSEGENEITNGWGYESVNAMVKHWPGGGSGEGGRDAHWGYGKYAVYPGGNFDEQLIPFTEGAFKLSGKTKMASAVMPYYTISYDQDDETNENVGNAYNSYIIKSLLRNKYGYDGVVCTDWGITGDEPVTVDIFAGKSWGVEHLSVAERHYKVLMAGADQFGGNNEAGPIIEAYQIGVREHGEDFMRKRFEVSAVRLLLNIFRLGLFENPYLVPEKSAEIVGHSDFMKKGYEAQLKSLVLLKNQQNVLPIQKGKTVYIPKRYIAEGRSWFGHVIPERLEYPVNLDIVKKYYNVTDNPDKADFAIVVISNPEGAGYSREDFEAGGTGYVPISLQYKPYKAEHAREKSIAGDSREVLDRNYLNKSFTPPNTTDLDLVLETKKAMKEKPVIVSLLLSKPAVVEEFEKEVNVILANFGVQDQALLDIISGNNEPSGLLPMQMPANMKTVEEQFEDVPHDMECHVDTEGNKYDFSFGLNWSGVINDKRKERYNKEKMEKSRL</sequence>
<evidence type="ECO:0000256" key="6">
    <source>
        <dbReference type="ARBA" id="ARBA00023295"/>
    </source>
</evidence>
<dbReference type="InterPro" id="IPR036962">
    <property type="entry name" value="Glyco_hydro_3_N_sf"/>
</dbReference>
<dbReference type="PANTHER" id="PTHR30620:SF16">
    <property type="entry name" value="LYSOSOMAL BETA GLUCOSIDASE"/>
    <property type="match status" value="1"/>
</dbReference>
<dbReference type="InterPro" id="IPR001764">
    <property type="entry name" value="Glyco_hydro_3_N"/>
</dbReference>
<gene>
    <name evidence="9" type="ORF">J2S14_000125</name>
</gene>
<keyword evidence="6 9" id="KW-0326">Glycosidase</keyword>
<evidence type="ECO:0000256" key="1">
    <source>
        <dbReference type="ARBA" id="ARBA00000448"/>
    </source>
</evidence>
<dbReference type="PRINTS" id="PR00133">
    <property type="entry name" value="GLHYDRLASE3"/>
</dbReference>
<proteinExistence type="inferred from homology"/>
<dbReference type="EC" id="3.2.1.21" evidence="3"/>
<dbReference type="Gene3D" id="3.20.20.300">
    <property type="entry name" value="Glycoside hydrolase, family 3, N-terminal domain"/>
    <property type="match status" value="1"/>
</dbReference>
<keyword evidence="5 9" id="KW-0378">Hydrolase</keyword>
<comment type="catalytic activity">
    <reaction evidence="1">
        <text>Hydrolysis of terminal, non-reducing beta-D-glucosyl residues with release of beta-D-glucose.</text>
        <dbReference type="EC" id="3.2.1.21"/>
    </reaction>
</comment>
<evidence type="ECO:0000256" key="4">
    <source>
        <dbReference type="ARBA" id="ARBA00022729"/>
    </source>
</evidence>
<evidence type="ECO:0000256" key="3">
    <source>
        <dbReference type="ARBA" id="ARBA00012744"/>
    </source>
</evidence>
<evidence type="ECO:0000259" key="7">
    <source>
        <dbReference type="Pfam" id="PF00933"/>
    </source>
</evidence>
<dbReference type="InterPro" id="IPR051915">
    <property type="entry name" value="Cellulose_Degrad_GH3"/>
</dbReference>
<name>A0ABU0CYV0_9BACI</name>
<feature type="domain" description="Glycoside hydrolase family 3 C-terminal" evidence="8">
    <location>
        <begin position="489"/>
        <end position="725"/>
    </location>
</feature>
<evidence type="ECO:0000256" key="2">
    <source>
        <dbReference type="ARBA" id="ARBA00005336"/>
    </source>
</evidence>
<dbReference type="Proteomes" id="UP001232343">
    <property type="component" value="Unassembled WGS sequence"/>
</dbReference>
<keyword evidence="10" id="KW-1185">Reference proteome</keyword>
<comment type="caution">
    <text evidence="9">The sequence shown here is derived from an EMBL/GenBank/DDBJ whole genome shotgun (WGS) entry which is preliminary data.</text>
</comment>
<evidence type="ECO:0000313" key="9">
    <source>
        <dbReference type="EMBL" id="MDQ0341332.1"/>
    </source>
</evidence>
<dbReference type="GO" id="GO:0008422">
    <property type="term" value="F:beta-glucosidase activity"/>
    <property type="evidence" value="ECO:0007669"/>
    <property type="project" value="UniProtKB-EC"/>
</dbReference>
<dbReference type="InterPro" id="IPR002772">
    <property type="entry name" value="Glyco_hydro_3_C"/>
</dbReference>
<evidence type="ECO:0000256" key="5">
    <source>
        <dbReference type="ARBA" id="ARBA00022801"/>
    </source>
</evidence>
<comment type="similarity">
    <text evidence="2">Belongs to the glycosyl hydrolase 3 family.</text>
</comment>
<protein>
    <recommendedName>
        <fullName evidence="3">beta-glucosidase</fullName>
        <ecNumber evidence="3">3.2.1.21</ecNumber>
    </recommendedName>
</protein>
<organism evidence="9 10">
    <name type="scientific">Lederbergia wuyishanensis</name>
    <dbReference type="NCBI Taxonomy" id="1347903"/>
    <lineage>
        <taxon>Bacteria</taxon>
        <taxon>Bacillati</taxon>
        <taxon>Bacillota</taxon>
        <taxon>Bacilli</taxon>
        <taxon>Bacillales</taxon>
        <taxon>Bacillaceae</taxon>
        <taxon>Lederbergia</taxon>
    </lineage>
</organism>
<keyword evidence="4" id="KW-0732">Signal</keyword>
<reference evidence="9 10" key="1">
    <citation type="submission" date="2023-07" db="EMBL/GenBank/DDBJ databases">
        <title>Genomic Encyclopedia of Type Strains, Phase IV (KMG-IV): sequencing the most valuable type-strain genomes for metagenomic binning, comparative biology and taxonomic classification.</title>
        <authorList>
            <person name="Goeker M."/>
        </authorList>
    </citation>
    <scope>NUCLEOTIDE SEQUENCE [LARGE SCALE GENOMIC DNA]</scope>
    <source>
        <strain evidence="9 10">DSM 27848</strain>
    </source>
</reference>
<dbReference type="SUPFAM" id="SSF52279">
    <property type="entry name" value="Beta-D-glucan exohydrolase, C-terminal domain"/>
    <property type="match status" value="1"/>
</dbReference>
<dbReference type="RefSeq" id="WP_244679590.1">
    <property type="nucleotide sequence ID" value="NZ_JALIRM010000001.1"/>
</dbReference>
<dbReference type="Gene3D" id="3.40.50.1700">
    <property type="entry name" value="Glycoside hydrolase family 3 C-terminal domain"/>
    <property type="match status" value="1"/>
</dbReference>
<dbReference type="InterPro" id="IPR036881">
    <property type="entry name" value="Glyco_hydro_3_C_sf"/>
</dbReference>
<dbReference type="EMBL" id="JAUSUO010000001">
    <property type="protein sequence ID" value="MDQ0341332.1"/>
    <property type="molecule type" value="Genomic_DNA"/>
</dbReference>
<dbReference type="SUPFAM" id="SSF51445">
    <property type="entry name" value="(Trans)glycosidases"/>
    <property type="match status" value="1"/>
</dbReference>
<evidence type="ECO:0000259" key="8">
    <source>
        <dbReference type="Pfam" id="PF01915"/>
    </source>
</evidence>
<dbReference type="PANTHER" id="PTHR30620">
    <property type="entry name" value="PERIPLASMIC BETA-GLUCOSIDASE-RELATED"/>
    <property type="match status" value="1"/>
</dbReference>
<dbReference type="Pfam" id="PF01915">
    <property type="entry name" value="Glyco_hydro_3_C"/>
    <property type="match status" value="1"/>
</dbReference>
<evidence type="ECO:0000313" key="10">
    <source>
        <dbReference type="Proteomes" id="UP001232343"/>
    </source>
</evidence>